<evidence type="ECO:0000313" key="6">
    <source>
        <dbReference type="EMBL" id="KAL0640666.1"/>
    </source>
</evidence>
<organism evidence="6 7">
    <name type="scientific">Discina gigas</name>
    <dbReference type="NCBI Taxonomy" id="1032678"/>
    <lineage>
        <taxon>Eukaryota</taxon>
        <taxon>Fungi</taxon>
        <taxon>Dikarya</taxon>
        <taxon>Ascomycota</taxon>
        <taxon>Pezizomycotina</taxon>
        <taxon>Pezizomycetes</taxon>
        <taxon>Pezizales</taxon>
        <taxon>Discinaceae</taxon>
        <taxon>Discina</taxon>
    </lineage>
</organism>
<proteinExistence type="predicted"/>
<dbReference type="InterPro" id="IPR008271">
    <property type="entry name" value="Ser/Thr_kinase_AS"/>
</dbReference>
<dbReference type="SUPFAM" id="SSF56112">
    <property type="entry name" value="Protein kinase-like (PK-like)"/>
    <property type="match status" value="1"/>
</dbReference>
<feature type="domain" description="Protein kinase" evidence="5">
    <location>
        <begin position="18"/>
        <end position="279"/>
    </location>
</feature>
<feature type="region of interest" description="Disordered" evidence="4">
    <location>
        <begin position="433"/>
        <end position="462"/>
    </location>
</feature>
<evidence type="ECO:0000313" key="7">
    <source>
        <dbReference type="Proteomes" id="UP001447188"/>
    </source>
</evidence>
<evidence type="ECO:0000256" key="3">
    <source>
        <dbReference type="ARBA" id="ARBA00030237"/>
    </source>
</evidence>
<protein>
    <recommendedName>
        <fullName evidence="3">Autophagy-related protein 1</fullName>
    </recommendedName>
</protein>
<accession>A0ABR3GXJ5</accession>
<keyword evidence="7" id="KW-1185">Reference proteome</keyword>
<comment type="subcellular location">
    <subcellularLocation>
        <location evidence="1">Preautophagosomal structure membrane</location>
        <topology evidence="1">Peripheral membrane protein</topology>
    </subcellularLocation>
</comment>
<keyword evidence="2" id="KW-0072">Autophagy</keyword>
<dbReference type="GO" id="GO:0016301">
    <property type="term" value="F:kinase activity"/>
    <property type="evidence" value="ECO:0007669"/>
    <property type="project" value="UniProtKB-KW"/>
</dbReference>
<feature type="compositionally biased region" description="Basic and acidic residues" evidence="4">
    <location>
        <begin position="449"/>
        <end position="458"/>
    </location>
</feature>
<evidence type="ECO:0000259" key="5">
    <source>
        <dbReference type="PROSITE" id="PS50011"/>
    </source>
</evidence>
<dbReference type="InterPro" id="IPR000719">
    <property type="entry name" value="Prot_kinase_dom"/>
</dbReference>
<dbReference type="InterPro" id="IPR045269">
    <property type="entry name" value="Atg1-like"/>
</dbReference>
<dbReference type="InterPro" id="IPR011009">
    <property type="entry name" value="Kinase-like_dom_sf"/>
</dbReference>
<comment type="caution">
    <text evidence="6">The sequence shown here is derived from an EMBL/GenBank/DDBJ whole genome shotgun (WGS) entry which is preliminary data.</text>
</comment>
<dbReference type="Proteomes" id="UP001447188">
    <property type="component" value="Unassembled WGS sequence"/>
</dbReference>
<evidence type="ECO:0000256" key="2">
    <source>
        <dbReference type="ARBA" id="ARBA00023006"/>
    </source>
</evidence>
<evidence type="ECO:0000256" key="4">
    <source>
        <dbReference type="SAM" id="MobiDB-lite"/>
    </source>
</evidence>
<sequence>MECMKNIFQEGVLLDGRFESIKLLNHGSFGMVHLAKDVYTNELVAIKCLTKPNAADDASGFAIDELSQELEYHHQLGSHPNIVNLIHSFETETHVFLALEYCPMGDLYEAICLGRGPLETEHVREFMLQLVSAVEHMHSRGVYHRDIKPENIFLSQSGSVKLGDFGLATTEQWTDESAVGSDRYMAPEQYDSFGGYSPEQADIWAIGICLLNILFARNPFTIPVESDPLFADYVLDRESLFDIFPTLSYDAFEVLIHCLALDPNKRSLKGVREAIERAVSWTTDDESLDDFCTEDRNVVIASANREPLRTPSIPSPQVVQGNSFPWAQALYSTPMARQLSAIPDQEEPTIQYSEDMFVNSPDRYAQDMGYYVHPTPSLDSGLGGSFSSMDKHFSLRTDNIRTEMIPIQTPAPAKVENAFGMYFAKPEVPASQSWSDWVIEDEEEEEREREEREKELKRRSWGYESDQGFADDDGYDAEWVGGGWEDLTV</sequence>
<reference evidence="6 7" key="1">
    <citation type="submission" date="2024-02" db="EMBL/GenBank/DDBJ databases">
        <title>Discinaceae phylogenomics.</title>
        <authorList>
            <person name="Dirks A.C."/>
            <person name="James T.Y."/>
        </authorList>
    </citation>
    <scope>NUCLEOTIDE SEQUENCE [LARGE SCALE GENOMIC DNA]</scope>
    <source>
        <strain evidence="6 7">ACD0624</strain>
    </source>
</reference>
<dbReference type="PROSITE" id="PS00108">
    <property type="entry name" value="PROTEIN_KINASE_ST"/>
    <property type="match status" value="1"/>
</dbReference>
<name>A0ABR3GXJ5_9PEZI</name>
<dbReference type="SMART" id="SM00220">
    <property type="entry name" value="S_TKc"/>
    <property type="match status" value="1"/>
</dbReference>
<dbReference type="Gene3D" id="1.10.510.10">
    <property type="entry name" value="Transferase(Phosphotransferase) domain 1"/>
    <property type="match status" value="1"/>
</dbReference>
<dbReference type="Pfam" id="PF00069">
    <property type="entry name" value="Pkinase"/>
    <property type="match status" value="1"/>
</dbReference>
<evidence type="ECO:0000256" key="1">
    <source>
        <dbReference type="ARBA" id="ARBA00004623"/>
    </source>
</evidence>
<dbReference type="PROSITE" id="PS50011">
    <property type="entry name" value="PROTEIN_KINASE_DOM"/>
    <property type="match status" value="1"/>
</dbReference>
<feature type="compositionally biased region" description="Acidic residues" evidence="4">
    <location>
        <begin position="438"/>
        <end position="448"/>
    </location>
</feature>
<keyword evidence="6" id="KW-0418">Kinase</keyword>
<keyword evidence="6" id="KW-0808">Transferase</keyword>
<gene>
    <name evidence="6" type="primary">TPK2_1</name>
    <name evidence="6" type="ORF">Q9L58_000337</name>
</gene>
<dbReference type="EMBL" id="JBBBZM010000002">
    <property type="protein sequence ID" value="KAL0640666.1"/>
    <property type="molecule type" value="Genomic_DNA"/>
</dbReference>
<dbReference type="PANTHER" id="PTHR24348">
    <property type="entry name" value="SERINE/THREONINE-PROTEIN KINASE UNC-51-RELATED"/>
    <property type="match status" value="1"/>
</dbReference>